<dbReference type="SUPFAM" id="SSF48264">
    <property type="entry name" value="Cytochrome P450"/>
    <property type="match status" value="1"/>
</dbReference>
<protein>
    <submittedName>
        <fullName evidence="8">Cytochrome P450 51</fullName>
    </submittedName>
</protein>
<dbReference type="PANTHER" id="PTHR24304">
    <property type="entry name" value="CYTOCHROME P450 FAMILY 7"/>
    <property type="match status" value="1"/>
</dbReference>
<evidence type="ECO:0000313" key="9">
    <source>
        <dbReference type="Proteomes" id="UP000031599"/>
    </source>
</evidence>
<dbReference type="CDD" id="cd11042">
    <property type="entry name" value="CYP51-like"/>
    <property type="match status" value="1"/>
</dbReference>
<evidence type="ECO:0000256" key="4">
    <source>
        <dbReference type="ARBA" id="ARBA00023004"/>
    </source>
</evidence>
<proteinExistence type="inferred from homology"/>
<keyword evidence="6" id="KW-0560">Oxidoreductase</keyword>
<dbReference type="InterPro" id="IPR001128">
    <property type="entry name" value="Cyt_P450"/>
</dbReference>
<comment type="cofactor">
    <cofactor evidence="5">
        <name>heme</name>
        <dbReference type="ChEBI" id="CHEBI:30413"/>
    </cofactor>
</comment>
<dbReference type="InterPro" id="IPR017972">
    <property type="entry name" value="Cyt_P450_CS"/>
</dbReference>
<feature type="binding site" description="axial binding residue" evidence="5">
    <location>
        <position position="406"/>
    </location>
    <ligand>
        <name>heme</name>
        <dbReference type="ChEBI" id="CHEBI:30413"/>
    </ligand>
    <ligandPart>
        <name>Fe</name>
        <dbReference type="ChEBI" id="CHEBI:18248"/>
    </ligandPart>
</feature>
<comment type="caution">
    <text evidence="8">The sequence shown here is derived from an EMBL/GenBank/DDBJ whole genome shotgun (WGS) entry which is preliminary data.</text>
</comment>
<evidence type="ECO:0000313" key="8">
    <source>
        <dbReference type="EMBL" id="KIG16756.1"/>
    </source>
</evidence>
<evidence type="ECO:0000256" key="1">
    <source>
        <dbReference type="ARBA" id="ARBA00010617"/>
    </source>
</evidence>
<dbReference type="PRINTS" id="PR00385">
    <property type="entry name" value="P450"/>
</dbReference>
<dbReference type="Pfam" id="PF00067">
    <property type="entry name" value="p450"/>
    <property type="match status" value="1"/>
</dbReference>
<feature type="compositionally biased region" description="Low complexity" evidence="7">
    <location>
        <begin position="7"/>
        <end position="22"/>
    </location>
</feature>
<dbReference type="PROSITE" id="PS00086">
    <property type="entry name" value="CYTOCHROME_P450"/>
    <property type="match status" value="1"/>
</dbReference>
<name>A0A0C2D0K6_9BACT</name>
<dbReference type="AlphaFoldDB" id="A0A0C2D0K6"/>
<dbReference type="InterPro" id="IPR002403">
    <property type="entry name" value="Cyt_P450_E_grp-IV"/>
</dbReference>
<sequence>MRRTIFSAPSKPSTPSAKLPPRLEGGLPLLGHALEFRNDPITLMTRARRLHGDLCTVAMPGTDAIVMTGAKAQEKFFRVSDDDVSQAEAYRLMTPIFGKGIAYDAPPPIMKEQLGFFHEALREAQMRTYAQGFIDEAVDYFSSWDDFGLVDMYEVGNELTIYTSSRSLLGYEFRQQLSGEFAKLYADMEAGLSALAFMAPNLPTPAFRKRDKARARMVQLISKIVEDRRSRGTVGEDMLQSLMDASYKDGRKLSENEISGLLLTIMFAGHHTSGVTFSWTGILLAQHPEWVAELRAEQRALLGDRDELTLEDLRAMPKLDATIKEVLRMYPPIIVMMRKVVNDFSFGGYDIPHGSMIFASPTVSHYMPEVFPEPERFDPTRFMDPRNEDKKNPMAWIPFGAGRHRCMGIMFAQLQLRALWSHLLRNFDFEPVEESYAPDYSRLLVGPRHPCRLRYRRRSRKRVTAAA</sequence>
<evidence type="ECO:0000256" key="6">
    <source>
        <dbReference type="RuleBase" id="RU000461"/>
    </source>
</evidence>
<dbReference type="GO" id="GO:0016705">
    <property type="term" value="F:oxidoreductase activity, acting on paired donors, with incorporation or reduction of molecular oxygen"/>
    <property type="evidence" value="ECO:0007669"/>
    <property type="project" value="InterPro"/>
</dbReference>
<dbReference type="EMBL" id="JMCC02000032">
    <property type="protein sequence ID" value="KIG16756.1"/>
    <property type="molecule type" value="Genomic_DNA"/>
</dbReference>
<dbReference type="Proteomes" id="UP000031599">
    <property type="component" value="Unassembled WGS sequence"/>
</dbReference>
<dbReference type="PANTHER" id="PTHR24304:SF2">
    <property type="entry name" value="24-HYDROXYCHOLESTEROL 7-ALPHA-HYDROXYLASE"/>
    <property type="match status" value="1"/>
</dbReference>
<keyword evidence="3 5" id="KW-0479">Metal-binding</keyword>
<dbReference type="RefSeq" id="WP_052548954.1">
    <property type="nucleotide sequence ID" value="NZ_JMCC02000032.1"/>
</dbReference>
<organism evidence="8 9">
    <name type="scientific">Enhygromyxa salina</name>
    <dbReference type="NCBI Taxonomy" id="215803"/>
    <lineage>
        <taxon>Bacteria</taxon>
        <taxon>Pseudomonadati</taxon>
        <taxon>Myxococcota</taxon>
        <taxon>Polyangia</taxon>
        <taxon>Nannocystales</taxon>
        <taxon>Nannocystaceae</taxon>
        <taxon>Enhygromyxa</taxon>
    </lineage>
</organism>
<reference evidence="8 9" key="1">
    <citation type="submission" date="2014-12" db="EMBL/GenBank/DDBJ databases">
        <title>Genome assembly of Enhygromyxa salina DSM 15201.</title>
        <authorList>
            <person name="Sharma G."/>
            <person name="Subramanian S."/>
        </authorList>
    </citation>
    <scope>NUCLEOTIDE SEQUENCE [LARGE SCALE GENOMIC DNA]</scope>
    <source>
        <strain evidence="8 9">DSM 15201</strain>
    </source>
</reference>
<comment type="similarity">
    <text evidence="1 6">Belongs to the cytochrome P450 family.</text>
</comment>
<keyword evidence="6" id="KW-0503">Monooxygenase</keyword>
<gene>
    <name evidence="8" type="ORF">DB30_04100</name>
</gene>
<keyword evidence="4 5" id="KW-0408">Iron</keyword>
<evidence type="ECO:0000256" key="2">
    <source>
        <dbReference type="ARBA" id="ARBA00022617"/>
    </source>
</evidence>
<evidence type="ECO:0000256" key="7">
    <source>
        <dbReference type="SAM" id="MobiDB-lite"/>
    </source>
</evidence>
<evidence type="ECO:0000256" key="3">
    <source>
        <dbReference type="ARBA" id="ARBA00022723"/>
    </source>
</evidence>
<keyword evidence="2 5" id="KW-0349">Heme</keyword>
<dbReference type="InterPro" id="IPR050529">
    <property type="entry name" value="CYP450_sterol_14alpha_dmase"/>
</dbReference>
<dbReference type="PRINTS" id="PR00465">
    <property type="entry name" value="EP450IV"/>
</dbReference>
<evidence type="ECO:0000256" key="5">
    <source>
        <dbReference type="PIRSR" id="PIRSR602403-1"/>
    </source>
</evidence>
<feature type="region of interest" description="Disordered" evidence="7">
    <location>
        <begin position="1"/>
        <end position="22"/>
    </location>
</feature>
<accession>A0A0C2D0K6</accession>
<dbReference type="InterPro" id="IPR036396">
    <property type="entry name" value="Cyt_P450_sf"/>
</dbReference>
<dbReference type="GO" id="GO:0004497">
    <property type="term" value="F:monooxygenase activity"/>
    <property type="evidence" value="ECO:0007669"/>
    <property type="project" value="UniProtKB-KW"/>
</dbReference>
<dbReference type="GO" id="GO:0020037">
    <property type="term" value="F:heme binding"/>
    <property type="evidence" value="ECO:0007669"/>
    <property type="project" value="InterPro"/>
</dbReference>
<dbReference type="Gene3D" id="1.10.630.10">
    <property type="entry name" value="Cytochrome P450"/>
    <property type="match status" value="1"/>
</dbReference>
<dbReference type="GO" id="GO:0005506">
    <property type="term" value="F:iron ion binding"/>
    <property type="evidence" value="ECO:0007669"/>
    <property type="project" value="InterPro"/>
</dbReference>